<keyword evidence="3" id="KW-1185">Reference proteome</keyword>
<organism evidence="2 3">
    <name type="scientific">Aromatoleum anaerobium</name>
    <dbReference type="NCBI Taxonomy" id="182180"/>
    <lineage>
        <taxon>Bacteria</taxon>
        <taxon>Pseudomonadati</taxon>
        <taxon>Pseudomonadota</taxon>
        <taxon>Betaproteobacteria</taxon>
        <taxon>Rhodocyclales</taxon>
        <taxon>Rhodocyclaceae</taxon>
        <taxon>Aromatoleum</taxon>
    </lineage>
</organism>
<reference evidence="2" key="1">
    <citation type="submission" date="2019-12" db="EMBL/GenBank/DDBJ databases">
        <title>Comparative genomics gives insights into the taxonomy of the Azoarcus-Aromatoleum group and reveals separate origins of nif in the plant-associated Azoarcus and non-plant-associated Aromatoleum sub-groups.</title>
        <authorList>
            <person name="Lafos M."/>
            <person name="Maluk M."/>
            <person name="Batista M."/>
            <person name="Junghare M."/>
            <person name="Carmona M."/>
            <person name="Faoro H."/>
            <person name="Cruz L.M."/>
            <person name="Battistoni F."/>
            <person name="De Souza E."/>
            <person name="Pedrosa F."/>
            <person name="Chen W.-M."/>
            <person name="Poole P.S."/>
            <person name="Dixon R.A."/>
            <person name="James E.K."/>
        </authorList>
    </citation>
    <scope>NUCLEOTIDE SEQUENCE</scope>
    <source>
        <strain evidence="2">LuFRes1</strain>
    </source>
</reference>
<dbReference type="RefSeq" id="WP_169118597.1">
    <property type="nucleotide sequence ID" value="NZ_WTVG02000040.1"/>
</dbReference>
<evidence type="ECO:0000313" key="2">
    <source>
        <dbReference type="EMBL" id="NMG25235.1"/>
    </source>
</evidence>
<feature type="region of interest" description="Disordered" evidence="1">
    <location>
        <begin position="26"/>
        <end position="47"/>
    </location>
</feature>
<evidence type="ECO:0000313" key="3">
    <source>
        <dbReference type="Proteomes" id="UP000615989"/>
    </source>
</evidence>
<protein>
    <submittedName>
        <fullName evidence="2">Uncharacterized protein</fullName>
    </submittedName>
</protein>
<proteinExistence type="predicted"/>
<comment type="caution">
    <text evidence="2">The sequence shown here is derived from an EMBL/GenBank/DDBJ whole genome shotgun (WGS) entry which is preliminary data.</text>
</comment>
<dbReference type="Proteomes" id="UP000615989">
    <property type="component" value="Unassembled WGS sequence"/>
</dbReference>
<sequence length="63" mass="6713">MATIVIRDLPENTALDREAMRAISGGARLGGRSRGGRAAPRAAFRPAAVEQAPRRAVPTLLFQ</sequence>
<dbReference type="EMBL" id="WTVG01000027">
    <property type="protein sequence ID" value="NMG25235.1"/>
    <property type="molecule type" value="Genomic_DNA"/>
</dbReference>
<accession>A0ABX1PP92</accession>
<gene>
    <name evidence="2" type="ORF">GO606_10950</name>
</gene>
<feature type="compositionally biased region" description="Low complexity" evidence="1">
    <location>
        <begin position="36"/>
        <end position="47"/>
    </location>
</feature>
<name>A0ABX1PP92_9RHOO</name>
<evidence type="ECO:0000256" key="1">
    <source>
        <dbReference type="SAM" id="MobiDB-lite"/>
    </source>
</evidence>